<name>A0ABD5U1F5_9EURY</name>
<proteinExistence type="predicted"/>
<dbReference type="InterPro" id="IPR045396">
    <property type="entry name" value="DUF6517"/>
</dbReference>
<evidence type="ECO:0000313" key="1">
    <source>
        <dbReference type="EMBL" id="MFC6825726.1"/>
    </source>
</evidence>
<reference evidence="1 2" key="1">
    <citation type="journal article" date="2019" name="Int. J. Syst. Evol. Microbiol.">
        <title>The Global Catalogue of Microorganisms (GCM) 10K type strain sequencing project: providing services to taxonomists for standard genome sequencing and annotation.</title>
        <authorList>
            <consortium name="The Broad Institute Genomics Platform"/>
            <consortium name="The Broad Institute Genome Sequencing Center for Infectious Disease"/>
            <person name="Wu L."/>
            <person name="Ma J."/>
        </authorList>
    </citation>
    <scope>NUCLEOTIDE SEQUENCE [LARGE SCALE GENOMIC DNA]</scope>
    <source>
        <strain evidence="1 2">YIM 94188</strain>
    </source>
</reference>
<dbReference type="Pfam" id="PF20127">
    <property type="entry name" value="DUF6517"/>
    <property type="match status" value="1"/>
</dbReference>
<keyword evidence="2" id="KW-1185">Reference proteome</keyword>
<evidence type="ECO:0000313" key="2">
    <source>
        <dbReference type="Proteomes" id="UP001596408"/>
    </source>
</evidence>
<dbReference type="RefSeq" id="WP_379696229.1">
    <property type="nucleotide sequence ID" value="NZ_JBHSXH010000015.1"/>
</dbReference>
<dbReference type="EMBL" id="JBHSXH010000015">
    <property type="protein sequence ID" value="MFC6825726.1"/>
    <property type="molecule type" value="Genomic_DNA"/>
</dbReference>
<dbReference type="Proteomes" id="UP001596408">
    <property type="component" value="Unassembled WGS sequence"/>
</dbReference>
<gene>
    <name evidence="1" type="ORF">ACFQEV_12090</name>
</gene>
<protein>
    <submittedName>
        <fullName evidence="1">Uncharacterized protein</fullName>
    </submittedName>
</protein>
<dbReference type="AlphaFoldDB" id="A0ABD5U1F5"/>
<comment type="caution">
    <text evidence="1">The sequence shown here is derived from an EMBL/GenBank/DDBJ whole genome shotgun (WGS) entry which is preliminary data.</text>
</comment>
<organism evidence="1 2">
    <name type="scientific">Halopelagius fulvigenes</name>
    <dbReference type="NCBI Taxonomy" id="1198324"/>
    <lineage>
        <taxon>Archaea</taxon>
        <taxon>Methanobacteriati</taxon>
        <taxon>Methanobacteriota</taxon>
        <taxon>Stenosarchaea group</taxon>
        <taxon>Halobacteria</taxon>
        <taxon>Halobacteriales</taxon>
        <taxon>Haloferacaceae</taxon>
    </lineage>
</organism>
<sequence length="206" mass="22503">MRPSDVPPPAVPSPEGWRVVSEEATTPFDAVVVAVRARTVLLADERLRERVTARAGAAGSDAATGSDAEADDATWRFFFASRLRIEPAAPPSRAVTRLVTKRANAGFADVLRERGFDSVRAVESRPFRIRDEEADLTRYRARVPLSEFALLAEAYVAVWPDGGGGFLVAGGAYPRDVESGPAEELSALLEPDRFREELFEMVRATE</sequence>
<accession>A0ABD5U1F5</accession>